<proteinExistence type="predicted"/>
<reference evidence="2" key="1">
    <citation type="submission" date="2020-05" db="EMBL/GenBank/DDBJ databases">
        <title>Phylogenomic resolution of chytrid fungi.</title>
        <authorList>
            <person name="Stajich J.E."/>
            <person name="Amses K."/>
            <person name="Simmons R."/>
            <person name="Seto K."/>
            <person name="Myers J."/>
            <person name="Bonds A."/>
            <person name="Quandt C.A."/>
            <person name="Barry K."/>
            <person name="Liu P."/>
            <person name="Grigoriev I."/>
            <person name="Longcore J.E."/>
            <person name="James T.Y."/>
        </authorList>
    </citation>
    <scope>NUCLEOTIDE SEQUENCE</scope>
    <source>
        <strain evidence="2">JEL0379</strain>
    </source>
</reference>
<sequence>MEQSDKTRVQVLVNIATEMGVLQQYLGRVLLRRTFERAKAVPEEIAHLETTVRLALGPPALNCAPGGVHHIITLSASTTKCISDLRSAILQPTAELLAENDGRDTSKDEILRTQIRDAYATAMPAEFRELMTNEVLQLAVEQSCDIETGASAILGKDIPVEAFKNAIPFYSVESPGRGPRLIAEAERHILGEIISTSRGRLAFRGPFRNLWEVLVHVLWKLARIWLGNWLKVVRPVAVFAMGGQLVRALLNGVISNSPRTSSMRAFRLAGRPMVVSFGEGSDDVCLVVPCIDPGKAAYNALASPFEQESIVIAKAIHSLAVALVLRLWHGEGTLAEFLSEIPLKRQALRRAETGSWSNLRASTPPEKARKTLASDRVCSRRRELGGRSQQWVHLKPQLERPGSRPLWRMSPRKKPPAARRCFRTHCPALLSERLVIRHGSPA</sequence>
<evidence type="ECO:0000313" key="3">
    <source>
        <dbReference type="Proteomes" id="UP001212152"/>
    </source>
</evidence>
<name>A0AAD5TSC3_9FUNG</name>
<feature type="compositionally biased region" description="Basic and acidic residues" evidence="1">
    <location>
        <begin position="366"/>
        <end position="375"/>
    </location>
</feature>
<dbReference type="AlphaFoldDB" id="A0AAD5TSC3"/>
<gene>
    <name evidence="2" type="ORF">HDU87_000104</name>
</gene>
<evidence type="ECO:0000256" key="1">
    <source>
        <dbReference type="SAM" id="MobiDB-lite"/>
    </source>
</evidence>
<organism evidence="2 3">
    <name type="scientific">Geranomyces variabilis</name>
    <dbReference type="NCBI Taxonomy" id="109894"/>
    <lineage>
        <taxon>Eukaryota</taxon>
        <taxon>Fungi</taxon>
        <taxon>Fungi incertae sedis</taxon>
        <taxon>Chytridiomycota</taxon>
        <taxon>Chytridiomycota incertae sedis</taxon>
        <taxon>Chytridiomycetes</taxon>
        <taxon>Spizellomycetales</taxon>
        <taxon>Powellomycetaceae</taxon>
        <taxon>Geranomyces</taxon>
    </lineage>
</organism>
<feature type="region of interest" description="Disordered" evidence="1">
    <location>
        <begin position="356"/>
        <end position="375"/>
    </location>
</feature>
<dbReference type="Proteomes" id="UP001212152">
    <property type="component" value="Unassembled WGS sequence"/>
</dbReference>
<protein>
    <submittedName>
        <fullName evidence="2">Uncharacterized protein</fullName>
    </submittedName>
</protein>
<dbReference type="EMBL" id="JADGJQ010000001">
    <property type="protein sequence ID" value="KAJ3185482.1"/>
    <property type="molecule type" value="Genomic_DNA"/>
</dbReference>
<evidence type="ECO:0000313" key="2">
    <source>
        <dbReference type="EMBL" id="KAJ3185482.1"/>
    </source>
</evidence>
<accession>A0AAD5TSC3</accession>
<keyword evidence="3" id="KW-1185">Reference proteome</keyword>
<comment type="caution">
    <text evidence="2">The sequence shown here is derived from an EMBL/GenBank/DDBJ whole genome shotgun (WGS) entry which is preliminary data.</text>
</comment>